<sequence>MSPGMLKMWISFASMGLMILSILTIYLSRYKIKMKPVKFIIAFFAYIFLILSGLLMVYVVFSSPNS</sequence>
<dbReference type="EMBL" id="QQAY01000004">
    <property type="protein sequence ID" value="RDI42982.1"/>
    <property type="molecule type" value="Genomic_DNA"/>
</dbReference>
<dbReference type="AlphaFoldDB" id="A0A370GGS0"/>
<keyword evidence="3" id="KW-1185">Reference proteome</keyword>
<dbReference type="OrthoDB" id="2476435at2"/>
<gene>
    <name evidence="2" type="ORF">DFR59_10432</name>
</gene>
<name>A0A370GGS0_9BACI</name>
<dbReference type="RefSeq" id="WP_114745308.1">
    <property type="nucleotide sequence ID" value="NZ_QQAY01000004.1"/>
</dbReference>
<accession>A0A370GGS0</accession>
<comment type="caution">
    <text evidence="2">The sequence shown here is derived from an EMBL/GenBank/DDBJ whole genome shotgun (WGS) entry which is preliminary data.</text>
</comment>
<organism evidence="2 3">
    <name type="scientific">Falsibacillus pallidus</name>
    <dbReference type="NCBI Taxonomy" id="493781"/>
    <lineage>
        <taxon>Bacteria</taxon>
        <taxon>Bacillati</taxon>
        <taxon>Bacillota</taxon>
        <taxon>Bacilli</taxon>
        <taxon>Bacillales</taxon>
        <taxon>Bacillaceae</taxon>
        <taxon>Falsibacillus</taxon>
    </lineage>
</organism>
<reference evidence="2 3" key="1">
    <citation type="submission" date="2018-07" db="EMBL/GenBank/DDBJ databases">
        <title>Genomic Encyclopedia of Type Strains, Phase IV (KMG-IV): sequencing the most valuable type-strain genomes for metagenomic binning, comparative biology and taxonomic classification.</title>
        <authorList>
            <person name="Goeker M."/>
        </authorList>
    </citation>
    <scope>NUCLEOTIDE SEQUENCE [LARGE SCALE GENOMIC DNA]</scope>
    <source>
        <strain evidence="2 3">DSM 25281</strain>
    </source>
</reference>
<feature type="transmembrane region" description="Helical" evidence="1">
    <location>
        <begin position="6"/>
        <end position="27"/>
    </location>
</feature>
<evidence type="ECO:0000313" key="2">
    <source>
        <dbReference type="EMBL" id="RDI42982.1"/>
    </source>
</evidence>
<protein>
    <submittedName>
        <fullName evidence="2">Uncharacterized protein DUF2768</fullName>
    </submittedName>
</protein>
<dbReference type="Proteomes" id="UP000255326">
    <property type="component" value="Unassembled WGS sequence"/>
</dbReference>
<proteinExistence type="predicted"/>
<keyword evidence="1" id="KW-1133">Transmembrane helix</keyword>
<keyword evidence="1" id="KW-0472">Membrane</keyword>
<keyword evidence="1" id="KW-0812">Transmembrane</keyword>
<feature type="transmembrane region" description="Helical" evidence="1">
    <location>
        <begin position="39"/>
        <end position="61"/>
    </location>
</feature>
<dbReference type="InterPro" id="IPR020076">
    <property type="entry name" value="DUF2768"/>
</dbReference>
<evidence type="ECO:0000256" key="1">
    <source>
        <dbReference type="SAM" id="Phobius"/>
    </source>
</evidence>
<dbReference type="Pfam" id="PF10966">
    <property type="entry name" value="DUF2768"/>
    <property type="match status" value="1"/>
</dbReference>
<evidence type="ECO:0000313" key="3">
    <source>
        <dbReference type="Proteomes" id="UP000255326"/>
    </source>
</evidence>